<evidence type="ECO:0000313" key="1">
    <source>
        <dbReference type="EMBL" id="TVP39498.1"/>
    </source>
</evidence>
<reference evidence="1 2" key="1">
    <citation type="journal article" date="2019" name="Front. Microbiol.">
        <title>Ammonia Oxidation by the Arctic Terrestrial Thaumarchaeote Candidatus Nitrosocosmicus arcticus Is Stimulated by Increasing Temperatures.</title>
        <authorList>
            <person name="Alves R.J.E."/>
            <person name="Kerou M."/>
            <person name="Zappe A."/>
            <person name="Bittner R."/>
            <person name="Abby S.S."/>
            <person name="Schmidt H.A."/>
            <person name="Pfeifer K."/>
            <person name="Schleper C."/>
        </authorList>
    </citation>
    <scope>NUCLEOTIDE SEQUENCE [LARGE SCALE GENOMIC DNA]</scope>
    <source>
        <strain evidence="1 2">Kfb</strain>
    </source>
</reference>
<comment type="caution">
    <text evidence="1">The sequence shown here is derived from an EMBL/GenBank/DDBJ whole genome shotgun (WGS) entry which is preliminary data.</text>
</comment>
<sequence>MDKDNPASSFVENILIILSNLPSGLRSPIIKSRLNEFLSFDTAEKKEIIQNVFANYGKIENQSLMNIFDSWLSSLTDMKSSEISTIFYYYMIEISLNPSIIDSFKHDLVASLTSVLTRFPTHKKIKLLDCFFESILNTPNPKLILRIVPPTLIEMVDE</sequence>
<dbReference type="Proteomes" id="UP000315289">
    <property type="component" value="Unassembled WGS sequence"/>
</dbReference>
<keyword evidence="2" id="KW-1185">Reference proteome</keyword>
<organism evidence="1 2">
    <name type="scientific">Candidatus Nitrosocosmicus arcticus</name>
    <dbReference type="NCBI Taxonomy" id="2035267"/>
    <lineage>
        <taxon>Archaea</taxon>
        <taxon>Nitrososphaerota</taxon>
        <taxon>Nitrososphaeria</taxon>
        <taxon>Nitrososphaerales</taxon>
        <taxon>Nitrososphaeraceae</taxon>
        <taxon>Candidatus Nitrosocosmicus</taxon>
    </lineage>
</organism>
<evidence type="ECO:0000313" key="2">
    <source>
        <dbReference type="Proteomes" id="UP000315289"/>
    </source>
</evidence>
<dbReference type="EMBL" id="VOAH01000015">
    <property type="protein sequence ID" value="TVP39498.1"/>
    <property type="molecule type" value="Genomic_DNA"/>
</dbReference>
<dbReference type="RefSeq" id="WP_144733792.1">
    <property type="nucleotide sequence ID" value="NZ_ML675590.1"/>
</dbReference>
<dbReference type="OrthoDB" id="10902at2157"/>
<name>A0A557SSD2_9ARCH</name>
<protein>
    <submittedName>
        <fullName evidence="1">Uncharacterized protein</fullName>
    </submittedName>
</protein>
<proteinExistence type="predicted"/>
<accession>A0A557SSD2</accession>
<gene>
    <name evidence="1" type="ORF">NARC_150092</name>
</gene>
<dbReference type="AlphaFoldDB" id="A0A557SSD2"/>